<dbReference type="Proteomes" id="UP000238823">
    <property type="component" value="Unassembled WGS sequence"/>
</dbReference>
<evidence type="ECO:0000313" key="1">
    <source>
        <dbReference type="EMBL" id="PRQ04977.1"/>
    </source>
</evidence>
<dbReference type="EMBL" id="PVNL01000100">
    <property type="protein sequence ID" value="PRQ04977.1"/>
    <property type="molecule type" value="Genomic_DNA"/>
</dbReference>
<accession>A0A2S9YIN9</accession>
<comment type="caution">
    <text evidence="1">The sequence shown here is derived from an EMBL/GenBank/DDBJ whole genome shotgun (WGS) entry which is preliminary data.</text>
</comment>
<sequence length="291" mass="32148">MRAVATPSPMLRALLSAGQDPPDELLCFDELARAGAAAPSFEEYSARIGAQASVWRQTCYFDVASDPSLVAVANERLQRIAEALAVPLPPRMVGVLGDGGVSGPEVLQIVLGIDAAPERPRLKYYLIFRDDSARCVEQLRVALNAPPLPSSLRPGAVYILGLDFTRERLSDFKIYVRLDPTRVRAAIRNLAQFEPLWRGSRYLVFQRCLLSAGRQVYFHASSPLVLDTWLRGWAARAPAVRGFCGQVELMNKSLSEQGIAPLRPWIASLPHANGALQHTPSNVYYHFTDHE</sequence>
<protein>
    <submittedName>
        <fullName evidence="1">Uncharacterized protein</fullName>
    </submittedName>
</protein>
<name>A0A2S9YIN9_9BACT</name>
<organism evidence="1 2">
    <name type="scientific">Enhygromyxa salina</name>
    <dbReference type="NCBI Taxonomy" id="215803"/>
    <lineage>
        <taxon>Bacteria</taxon>
        <taxon>Pseudomonadati</taxon>
        <taxon>Myxococcota</taxon>
        <taxon>Polyangia</taxon>
        <taxon>Nannocystales</taxon>
        <taxon>Nannocystaceae</taxon>
        <taxon>Enhygromyxa</taxon>
    </lineage>
</organism>
<reference evidence="1 2" key="1">
    <citation type="submission" date="2018-03" db="EMBL/GenBank/DDBJ databases">
        <title>Draft Genome Sequences of the Obligatory Marine Myxobacteria Enhygromyxa salina SWB007.</title>
        <authorList>
            <person name="Poehlein A."/>
            <person name="Moghaddam J.A."/>
            <person name="Harms H."/>
            <person name="Alanjari M."/>
            <person name="Koenig G.M."/>
            <person name="Daniel R."/>
            <person name="Schaeberle T.F."/>
        </authorList>
    </citation>
    <scope>NUCLEOTIDE SEQUENCE [LARGE SCALE GENOMIC DNA]</scope>
    <source>
        <strain evidence="1 2">SWB007</strain>
    </source>
</reference>
<dbReference type="AlphaFoldDB" id="A0A2S9YIN9"/>
<proteinExistence type="predicted"/>
<evidence type="ECO:0000313" key="2">
    <source>
        <dbReference type="Proteomes" id="UP000238823"/>
    </source>
</evidence>
<gene>
    <name evidence="1" type="ORF">ENSA7_49100</name>
</gene>